<keyword evidence="1" id="KW-0472">Membrane</keyword>
<protein>
    <submittedName>
        <fullName evidence="2">Uncharacterized protein</fullName>
    </submittedName>
</protein>
<accession>A0A0E9R5G0</accession>
<sequence length="56" mass="6453">MTSLYNFYHFFSHSYFLISNPKSISLLCAQLIFFVFTNNSSLIKRSSCCGSIRGFN</sequence>
<keyword evidence="1" id="KW-0812">Transmembrane</keyword>
<dbReference type="AlphaFoldDB" id="A0A0E9R5G0"/>
<reference evidence="2" key="1">
    <citation type="submission" date="2014-11" db="EMBL/GenBank/DDBJ databases">
        <authorList>
            <person name="Amaro Gonzalez C."/>
        </authorList>
    </citation>
    <scope>NUCLEOTIDE SEQUENCE</scope>
</reference>
<reference evidence="2" key="2">
    <citation type="journal article" date="2015" name="Fish Shellfish Immunol.">
        <title>Early steps in the European eel (Anguilla anguilla)-Vibrio vulnificus interaction in the gills: Role of the RtxA13 toxin.</title>
        <authorList>
            <person name="Callol A."/>
            <person name="Pajuelo D."/>
            <person name="Ebbesson L."/>
            <person name="Teles M."/>
            <person name="MacKenzie S."/>
            <person name="Amaro C."/>
        </authorList>
    </citation>
    <scope>NUCLEOTIDE SEQUENCE</scope>
</reference>
<organism evidence="2">
    <name type="scientific">Anguilla anguilla</name>
    <name type="common">European freshwater eel</name>
    <name type="synonym">Muraena anguilla</name>
    <dbReference type="NCBI Taxonomy" id="7936"/>
    <lineage>
        <taxon>Eukaryota</taxon>
        <taxon>Metazoa</taxon>
        <taxon>Chordata</taxon>
        <taxon>Craniata</taxon>
        <taxon>Vertebrata</taxon>
        <taxon>Euteleostomi</taxon>
        <taxon>Actinopterygii</taxon>
        <taxon>Neopterygii</taxon>
        <taxon>Teleostei</taxon>
        <taxon>Anguilliformes</taxon>
        <taxon>Anguillidae</taxon>
        <taxon>Anguilla</taxon>
    </lineage>
</organism>
<keyword evidence="1" id="KW-1133">Transmembrane helix</keyword>
<evidence type="ECO:0000313" key="2">
    <source>
        <dbReference type="EMBL" id="JAH24381.1"/>
    </source>
</evidence>
<proteinExistence type="predicted"/>
<feature type="transmembrane region" description="Helical" evidence="1">
    <location>
        <begin position="15"/>
        <end position="36"/>
    </location>
</feature>
<evidence type="ECO:0000256" key="1">
    <source>
        <dbReference type="SAM" id="Phobius"/>
    </source>
</evidence>
<name>A0A0E9R5G0_ANGAN</name>
<dbReference type="EMBL" id="GBXM01084196">
    <property type="protein sequence ID" value="JAH24381.1"/>
    <property type="molecule type" value="Transcribed_RNA"/>
</dbReference>